<reference evidence="14" key="1">
    <citation type="journal article" date="2015" name="PLoS Genet.">
        <title>Genome Sequence and Transcriptome Analyses of Chrysochromulina tobin: Metabolic Tools for Enhanced Algal Fitness in the Prominent Order Prymnesiales (Haptophyceae).</title>
        <authorList>
            <person name="Hovde B.T."/>
            <person name="Deodato C.R."/>
            <person name="Hunsperger H.M."/>
            <person name="Ryken S.A."/>
            <person name="Yost W."/>
            <person name="Jha R.K."/>
            <person name="Patterson J."/>
            <person name="Monnat R.J. Jr."/>
            <person name="Barlow S.B."/>
            <person name="Starkenburg S.R."/>
            <person name="Cattolico R.A."/>
        </authorList>
    </citation>
    <scope>NUCLEOTIDE SEQUENCE</scope>
    <source>
        <strain evidence="14">CCMP291</strain>
    </source>
</reference>
<dbReference type="PANTHER" id="PTHR21497">
    <property type="entry name" value="UBIQUITIN LIGASE E3 ALPHA-RELATED"/>
    <property type="match status" value="1"/>
</dbReference>
<dbReference type="PANTHER" id="PTHR21497:SF24">
    <property type="entry name" value="E3 UBIQUITIN-PROTEIN LIGASE UBR1"/>
    <property type="match status" value="1"/>
</dbReference>
<dbReference type="Gene3D" id="2.10.110.30">
    <property type="match status" value="1"/>
</dbReference>
<keyword evidence="7 10" id="KW-0862">Zinc</keyword>
<dbReference type="Pfam" id="PF02207">
    <property type="entry name" value="zf-UBR"/>
    <property type="match status" value="1"/>
</dbReference>
<dbReference type="Proteomes" id="UP000037460">
    <property type="component" value="Unassembled WGS sequence"/>
</dbReference>
<evidence type="ECO:0000256" key="1">
    <source>
        <dbReference type="ARBA" id="ARBA00000900"/>
    </source>
</evidence>
<organism evidence="13 14">
    <name type="scientific">Chrysochromulina tobinii</name>
    <dbReference type="NCBI Taxonomy" id="1460289"/>
    <lineage>
        <taxon>Eukaryota</taxon>
        <taxon>Haptista</taxon>
        <taxon>Haptophyta</taxon>
        <taxon>Prymnesiophyceae</taxon>
        <taxon>Prymnesiales</taxon>
        <taxon>Chrysochromulinaceae</taxon>
        <taxon>Chrysochromulina</taxon>
    </lineage>
</organism>
<comment type="similarity">
    <text evidence="8 10">Belongs to the E3 ubiquitin-protein ligase UBR1-like family.</text>
</comment>
<dbReference type="Gene3D" id="1.25.40.20">
    <property type="entry name" value="Ankyrin repeat-containing domain"/>
    <property type="match status" value="1"/>
</dbReference>
<evidence type="ECO:0000313" key="14">
    <source>
        <dbReference type="Proteomes" id="UP000037460"/>
    </source>
</evidence>
<evidence type="ECO:0000259" key="12">
    <source>
        <dbReference type="PROSITE" id="PS51157"/>
    </source>
</evidence>
<evidence type="ECO:0000256" key="6">
    <source>
        <dbReference type="ARBA" id="ARBA00022786"/>
    </source>
</evidence>
<dbReference type="AlphaFoldDB" id="A0A0M0K2D7"/>
<dbReference type="InterPro" id="IPR036770">
    <property type="entry name" value="Ankyrin_rpt-contain_sf"/>
</dbReference>
<comment type="pathway">
    <text evidence="2 10">Protein modification; protein ubiquitination.</text>
</comment>
<keyword evidence="14" id="KW-1185">Reference proteome</keyword>
<evidence type="ECO:0000256" key="8">
    <source>
        <dbReference type="ARBA" id="ARBA00046341"/>
    </source>
</evidence>
<evidence type="ECO:0000256" key="5">
    <source>
        <dbReference type="ARBA" id="ARBA00022771"/>
    </source>
</evidence>
<evidence type="ECO:0000256" key="3">
    <source>
        <dbReference type="ARBA" id="ARBA00022679"/>
    </source>
</evidence>
<sequence length="286" mass="30379">MKVEERFASVLDRNGRYALKAGLEHCLKIACDGEKPDKVFKALAAKCGTAKSTCSIVWKRGSIAYRCLTCEVDPTSAVCAECFHGGQHVGHDYRLVHTSGGCCDCGDPSAWHASGFCKHHGLKHDADGNPLYKPPLPPALRANMVQMLDAVCARLLFECASAFPPTTSGEEQRGGGGGGEPSRSTSGEQAEADAVGGGSARTAPAAAHPPREERVQVSANIESRAARSLNRSTRQLVRGAQQGDVATVEKALRQSDVDVNCSDGSEFDTTALHWASQVRPHLPARS</sequence>
<dbReference type="GO" id="GO:0000151">
    <property type="term" value="C:ubiquitin ligase complex"/>
    <property type="evidence" value="ECO:0007669"/>
    <property type="project" value="TreeGrafter"/>
</dbReference>
<gene>
    <name evidence="13" type="ORF">Ctob_008796</name>
</gene>
<dbReference type="FunFam" id="2.10.110.30:FF:000002">
    <property type="entry name" value="Putative e3 ubiquitin-protein ligase ubr3"/>
    <property type="match status" value="1"/>
</dbReference>
<feature type="region of interest" description="Disordered" evidence="11">
    <location>
        <begin position="166"/>
        <end position="218"/>
    </location>
</feature>
<dbReference type="InterPro" id="IPR003126">
    <property type="entry name" value="Znf_UBR"/>
</dbReference>
<dbReference type="GO" id="GO:0061630">
    <property type="term" value="F:ubiquitin protein ligase activity"/>
    <property type="evidence" value="ECO:0007669"/>
    <property type="project" value="UniProtKB-UniRule"/>
</dbReference>
<dbReference type="CDD" id="cd19673">
    <property type="entry name" value="UBR-box_UBR3"/>
    <property type="match status" value="1"/>
</dbReference>
<keyword evidence="3 10" id="KW-0808">Transferase</keyword>
<keyword evidence="4 10" id="KW-0479">Metal-binding</keyword>
<evidence type="ECO:0000256" key="7">
    <source>
        <dbReference type="ARBA" id="ARBA00022833"/>
    </source>
</evidence>
<feature type="domain" description="UBR-type" evidence="12">
    <location>
        <begin position="52"/>
        <end position="122"/>
    </location>
</feature>
<keyword evidence="6 10" id="KW-0833">Ubl conjugation pathway</keyword>
<dbReference type="EC" id="2.3.2.27" evidence="10"/>
<evidence type="ECO:0000256" key="9">
    <source>
        <dbReference type="PROSITE-ProRule" id="PRU00508"/>
    </source>
</evidence>
<comment type="function">
    <text evidence="10">Ubiquitin ligase protein which is a component of the N-end rule pathway. Recognizes and binds to proteins bearing specific N-terminal residues that are destabilizing according to the N-end rule, leading to their ubiquitination and subsequent degradation.</text>
</comment>
<name>A0A0M0K2D7_9EUKA</name>
<evidence type="ECO:0000256" key="10">
    <source>
        <dbReference type="RuleBase" id="RU366018"/>
    </source>
</evidence>
<dbReference type="GO" id="GO:0008270">
    <property type="term" value="F:zinc ion binding"/>
    <property type="evidence" value="ECO:0007669"/>
    <property type="project" value="UniProtKB-UniRule"/>
</dbReference>
<comment type="catalytic activity">
    <reaction evidence="1 10">
        <text>S-ubiquitinyl-[E2 ubiquitin-conjugating enzyme]-L-cysteine + [acceptor protein]-L-lysine = [E2 ubiquitin-conjugating enzyme]-L-cysteine + N(6)-ubiquitinyl-[acceptor protein]-L-lysine.</text>
        <dbReference type="EC" id="2.3.2.27"/>
    </reaction>
</comment>
<dbReference type="InterPro" id="IPR039164">
    <property type="entry name" value="UBR1-like"/>
</dbReference>
<dbReference type="PROSITE" id="PS51157">
    <property type="entry name" value="ZF_UBR"/>
    <property type="match status" value="1"/>
</dbReference>
<dbReference type="EMBL" id="JWZX01001618">
    <property type="protein sequence ID" value="KOO33036.1"/>
    <property type="molecule type" value="Genomic_DNA"/>
</dbReference>
<feature type="zinc finger region" description="UBR-type" evidence="9">
    <location>
        <begin position="52"/>
        <end position="122"/>
    </location>
</feature>
<dbReference type="OrthoDB" id="15304at2759"/>
<comment type="caution">
    <text evidence="13">The sequence shown here is derived from an EMBL/GenBank/DDBJ whole genome shotgun (WGS) entry which is preliminary data.</text>
</comment>
<evidence type="ECO:0000256" key="2">
    <source>
        <dbReference type="ARBA" id="ARBA00004906"/>
    </source>
</evidence>
<dbReference type="SMART" id="SM00396">
    <property type="entry name" value="ZnF_UBR1"/>
    <property type="match status" value="1"/>
</dbReference>
<dbReference type="GO" id="GO:0016567">
    <property type="term" value="P:protein ubiquitination"/>
    <property type="evidence" value="ECO:0007669"/>
    <property type="project" value="UniProtKB-UniRule"/>
</dbReference>
<protein>
    <recommendedName>
        <fullName evidence="10">E3 ubiquitin-protein ligase</fullName>
        <ecNumber evidence="10">2.3.2.27</ecNumber>
    </recommendedName>
</protein>
<proteinExistence type="inferred from homology"/>
<dbReference type="GO" id="GO:0005737">
    <property type="term" value="C:cytoplasm"/>
    <property type="evidence" value="ECO:0007669"/>
    <property type="project" value="TreeGrafter"/>
</dbReference>
<accession>A0A0M0K2D7</accession>
<dbReference type="UniPathway" id="UPA00143"/>
<evidence type="ECO:0000256" key="11">
    <source>
        <dbReference type="SAM" id="MobiDB-lite"/>
    </source>
</evidence>
<evidence type="ECO:0000256" key="4">
    <source>
        <dbReference type="ARBA" id="ARBA00022723"/>
    </source>
</evidence>
<evidence type="ECO:0000313" key="13">
    <source>
        <dbReference type="EMBL" id="KOO33036.1"/>
    </source>
</evidence>
<dbReference type="GO" id="GO:0071596">
    <property type="term" value="P:ubiquitin-dependent protein catabolic process via the N-end rule pathway"/>
    <property type="evidence" value="ECO:0007669"/>
    <property type="project" value="UniProtKB-UniRule"/>
</dbReference>
<keyword evidence="5 10" id="KW-0863">Zinc-finger</keyword>